<evidence type="ECO:0000313" key="2">
    <source>
        <dbReference type="EMBL" id="GGG53003.1"/>
    </source>
</evidence>
<keyword evidence="1" id="KW-0472">Membrane</keyword>
<dbReference type="EMBL" id="BMEQ01000005">
    <property type="protein sequence ID" value="GGG53003.1"/>
    <property type="molecule type" value="Genomic_DNA"/>
</dbReference>
<keyword evidence="1" id="KW-1133">Transmembrane helix</keyword>
<accession>A0A917GPU1</accession>
<dbReference type="AlphaFoldDB" id="A0A917GPU1"/>
<keyword evidence="3" id="KW-1185">Reference proteome</keyword>
<comment type="caution">
    <text evidence="2">The sequence shown here is derived from an EMBL/GenBank/DDBJ whole genome shotgun (WGS) entry which is preliminary data.</text>
</comment>
<evidence type="ECO:0000256" key="1">
    <source>
        <dbReference type="SAM" id="Phobius"/>
    </source>
</evidence>
<feature type="transmembrane region" description="Helical" evidence="1">
    <location>
        <begin position="23"/>
        <end position="48"/>
    </location>
</feature>
<evidence type="ECO:0000313" key="3">
    <source>
        <dbReference type="Proteomes" id="UP000638848"/>
    </source>
</evidence>
<feature type="transmembrane region" description="Helical" evidence="1">
    <location>
        <begin position="68"/>
        <end position="94"/>
    </location>
</feature>
<sequence>MHTLTTPAVPSATTPAGPRAVRAAVPVAACVAVLGLLLGGFAVAWVAGSLGISTAAASQIVTAVQVGGLALTLVGATFGFGVGSAFVATVRWYVLRKGTKMAIA</sequence>
<proteinExistence type="predicted"/>
<name>A0A917GPU1_9MICC</name>
<reference evidence="2" key="1">
    <citation type="journal article" date="2014" name="Int. J. Syst. Evol. Microbiol.">
        <title>Complete genome sequence of Corynebacterium casei LMG S-19264T (=DSM 44701T), isolated from a smear-ripened cheese.</title>
        <authorList>
            <consortium name="US DOE Joint Genome Institute (JGI-PGF)"/>
            <person name="Walter F."/>
            <person name="Albersmeier A."/>
            <person name="Kalinowski J."/>
            <person name="Ruckert C."/>
        </authorList>
    </citation>
    <scope>NUCLEOTIDE SEQUENCE</scope>
    <source>
        <strain evidence="2">CGMCC 1.12187</strain>
    </source>
</reference>
<protein>
    <submittedName>
        <fullName evidence="2">Uncharacterized protein</fullName>
    </submittedName>
</protein>
<dbReference type="Proteomes" id="UP000638848">
    <property type="component" value="Unassembled WGS sequence"/>
</dbReference>
<keyword evidence="1" id="KW-0812">Transmembrane</keyword>
<dbReference type="Gene3D" id="1.20.225.10">
    <property type="entry name" value="Bacteriocin AS-48"/>
    <property type="match status" value="1"/>
</dbReference>
<organism evidence="2 3">
    <name type="scientific">Kocuria dechangensis</name>
    <dbReference type="NCBI Taxonomy" id="1176249"/>
    <lineage>
        <taxon>Bacteria</taxon>
        <taxon>Bacillati</taxon>
        <taxon>Actinomycetota</taxon>
        <taxon>Actinomycetes</taxon>
        <taxon>Micrococcales</taxon>
        <taxon>Micrococcaceae</taxon>
        <taxon>Kocuria</taxon>
    </lineage>
</organism>
<dbReference type="RefSeq" id="WP_229741629.1">
    <property type="nucleotide sequence ID" value="NZ_BMEQ01000005.1"/>
</dbReference>
<reference evidence="2" key="2">
    <citation type="submission" date="2020-09" db="EMBL/GenBank/DDBJ databases">
        <authorList>
            <person name="Sun Q."/>
            <person name="Zhou Y."/>
        </authorList>
    </citation>
    <scope>NUCLEOTIDE SEQUENCE</scope>
    <source>
        <strain evidence="2">CGMCC 1.12187</strain>
    </source>
</reference>
<gene>
    <name evidence="2" type="ORF">GCM10011374_14790</name>
</gene>
<dbReference type="InterPro" id="IPR009086">
    <property type="entry name" value="Bacteriocin_AS48"/>
</dbReference>